<proteinExistence type="predicted"/>
<feature type="region of interest" description="Disordered" evidence="1">
    <location>
        <begin position="1145"/>
        <end position="1283"/>
    </location>
</feature>
<dbReference type="EMBL" id="OW240917">
    <property type="protein sequence ID" value="CAH2301273.1"/>
    <property type="molecule type" value="Genomic_DNA"/>
</dbReference>
<feature type="compositionally biased region" description="Polar residues" evidence="1">
    <location>
        <begin position="566"/>
        <end position="575"/>
    </location>
</feature>
<organism evidence="3 4">
    <name type="scientific">Pelobates cultripes</name>
    <name type="common">Western spadefoot toad</name>
    <dbReference type="NCBI Taxonomy" id="61616"/>
    <lineage>
        <taxon>Eukaryota</taxon>
        <taxon>Metazoa</taxon>
        <taxon>Chordata</taxon>
        <taxon>Craniata</taxon>
        <taxon>Vertebrata</taxon>
        <taxon>Euteleostomi</taxon>
        <taxon>Amphibia</taxon>
        <taxon>Batrachia</taxon>
        <taxon>Anura</taxon>
        <taxon>Pelobatoidea</taxon>
        <taxon>Pelobatidae</taxon>
        <taxon>Pelobates</taxon>
    </lineage>
</organism>
<feature type="region of interest" description="Disordered" evidence="1">
    <location>
        <begin position="32"/>
        <end position="140"/>
    </location>
</feature>
<feature type="compositionally biased region" description="Basic and acidic residues" evidence="1">
    <location>
        <begin position="577"/>
        <end position="588"/>
    </location>
</feature>
<dbReference type="Pfam" id="PF15232">
    <property type="entry name" value="DUF4585"/>
    <property type="match status" value="1"/>
</dbReference>
<feature type="region of interest" description="Disordered" evidence="1">
    <location>
        <begin position="714"/>
        <end position="740"/>
    </location>
</feature>
<feature type="region of interest" description="Disordered" evidence="1">
    <location>
        <begin position="1089"/>
        <end position="1125"/>
    </location>
</feature>
<feature type="compositionally biased region" description="Low complexity" evidence="1">
    <location>
        <begin position="218"/>
        <end position="232"/>
    </location>
</feature>
<feature type="compositionally biased region" description="Basic and acidic residues" evidence="1">
    <location>
        <begin position="1105"/>
        <end position="1117"/>
    </location>
</feature>
<feature type="compositionally biased region" description="Polar residues" evidence="1">
    <location>
        <begin position="203"/>
        <end position="217"/>
    </location>
</feature>
<evidence type="ECO:0000313" key="3">
    <source>
        <dbReference type="EMBL" id="CAH2301273.1"/>
    </source>
</evidence>
<evidence type="ECO:0000259" key="2">
    <source>
        <dbReference type="Pfam" id="PF15232"/>
    </source>
</evidence>
<feature type="region of interest" description="Disordered" evidence="1">
    <location>
        <begin position="559"/>
        <end position="643"/>
    </location>
</feature>
<feature type="compositionally biased region" description="Polar residues" evidence="1">
    <location>
        <begin position="1092"/>
        <end position="1103"/>
    </location>
</feature>
<feature type="region of interest" description="Disordered" evidence="1">
    <location>
        <begin position="1"/>
        <end position="20"/>
    </location>
</feature>
<feature type="compositionally biased region" description="Polar residues" evidence="1">
    <location>
        <begin position="1269"/>
        <end position="1279"/>
    </location>
</feature>
<feature type="compositionally biased region" description="Low complexity" evidence="1">
    <location>
        <begin position="47"/>
        <end position="57"/>
    </location>
</feature>
<feature type="compositionally biased region" description="Basic and acidic residues" evidence="1">
    <location>
        <begin position="729"/>
        <end position="738"/>
    </location>
</feature>
<protein>
    <recommendedName>
        <fullName evidence="2">DUF4585 domain-containing protein</fullName>
    </recommendedName>
</protein>
<feature type="compositionally biased region" description="Basic and acidic residues" evidence="1">
    <location>
        <begin position="974"/>
        <end position="988"/>
    </location>
</feature>
<feature type="compositionally biased region" description="Polar residues" evidence="1">
    <location>
        <begin position="589"/>
        <end position="606"/>
    </location>
</feature>
<feature type="compositionally biased region" description="Basic and acidic residues" evidence="1">
    <location>
        <begin position="8"/>
        <end position="17"/>
    </location>
</feature>
<feature type="compositionally biased region" description="Basic and acidic residues" evidence="1">
    <location>
        <begin position="58"/>
        <end position="81"/>
    </location>
</feature>
<reference evidence="3" key="1">
    <citation type="submission" date="2022-03" db="EMBL/GenBank/DDBJ databases">
        <authorList>
            <person name="Alioto T."/>
            <person name="Alioto T."/>
            <person name="Gomez Garrido J."/>
        </authorList>
    </citation>
    <scope>NUCLEOTIDE SEQUENCE</scope>
</reference>
<dbReference type="PANTHER" id="PTHR33775:SF4">
    <property type="entry name" value="CHROMOSOME 4 OPEN READING FRAME 54"/>
    <property type="match status" value="1"/>
</dbReference>
<feature type="region of interest" description="Disordered" evidence="1">
    <location>
        <begin position="203"/>
        <end position="256"/>
    </location>
</feature>
<sequence>MQQAARAQGDRPDRSLEKGFLLLPEPEPKYVEIPMSPRRRTEDSPHGVTVTLTGVTLGKKEDMERDRLSACDWKNRVKEISWPRGETPGDHTGPPGSLSDAPGYHPNMGGKGEEMSEGTSSPLSSRSPVDSDPQAAAPRHTCCANDEAHYITTHEIQLCEADQEPDYPEFGLAPSTWSEPADSAPCAFLEYASFDSQGGTPTDSYYLSTASDPQPTDSLASTELGSTSSESEPSPPSTPTHQPASPDSSKAGLPGGHILLSITTASKAIKEPGTLSAATADQHDIDMSSFCVSRATESKAAFRQQHHGYPRAADNAHRLVAIPARLQARSGVHADISSGASSAVSELDDADKEVRNLTSRAFRSLAYPYFEAINFSSSESTTSLSDQNINSWSSYLDWKGSAFLSQKAEQNLHKQSSSSSISSKLGLHKLTPGKEQVYVQANKSQTKAFELVVSELAPKGTQLKNASKRIQSGSRIVTLTETLNFSSSNVKATEAPGGSSKPPDLVPDGVTESLPSVQEVNKQSSAAEAMEGAHKSKFASSLLKNVISKKMQREQEFKMERGELVDTSQKNQGNVSKEADGTSKDRGFQRQNSRFSEASSDFTLVSSEDPGEFFDSKAATPKDFAPVESHPASKPAPLESQGEEIIADGKKSSTDAMKGNFLRSQNSAFRSWKEKELEKIEKKIEEKVAKARRIKIPLERDWRAELGELSPNKSTKMSRLFVPGPQNNSKEKPTEKQATKYSVSTYAHQTCYSRNEVDFKTEKLHILQATASSRITPAFTPKPQEIKLSLGLSGVTKDSPFNIAKLLTPNLASSAASLSKAAEELRSQLPSRSEVLEKMPQFLVRDVRETKPKVQGPIHQVRDVRKLLKSSYHHDTGDNSDRGSVVSDQSATDSKNKLPVTPKSSSSLSPIVITCQAVKSKEDGADNEGDKTLSSADTILVHRASGRLPVATIAPNKTGPRMPVVKIVSKANKWKQEKPKEPEVKPPEPKSPQSQAALEKLTAAVKTMEQLYVYDRKEWKRKSDPQPLSGSHVLSLISNQEAPGDGKSVDTKTVFEEPRKAPVPHIFKAPLERRHSNPGAEKISAKPHVTENKTPPRTFQVSKFTEGKSQEQAEKNRTIGGGNNRSVFTVSAAPVKTKQQNLESALNIRNTRPQPPTSLKIPQEATKKPSQTTSQLPSPGRKASADIENYLTIPVKVAGEDTSGKPPVASSVREPPANTREPTTNVRDSTALCSLPPFSTKTQAASPKSPIKAPNDWRTKVNKDAVQPNRASSAGSEPQSPDYVPPATIYHHTMPAMQMTMATAQAPIFYSPQMSAATPAELYPQQTQRKMLVDLATGQYYLVDTPVQPVKRRLFDPETGQYVEVPVPPPPATPVPLHMPPLALSPGAYGAAYMFYPGFLPTATTAVLPANPIQTQLSNQGGEHAYEIPVMEGAQNAEMNLPEGPYYLATGSTPGCPTTGQPSNIRRGSLGCTDGKQMISIMSQPGPRIVAPPSFDGTTMRFVVEHR</sequence>
<feature type="compositionally biased region" description="Basic and acidic residues" evidence="1">
    <location>
        <begin position="872"/>
        <end position="881"/>
    </location>
</feature>
<dbReference type="PANTHER" id="PTHR33775">
    <property type="entry name" value="CARDIAC-ENRICHED FHL2-INTERACTING PROTEIN-RELATED"/>
    <property type="match status" value="1"/>
</dbReference>
<feature type="compositionally biased region" description="Polar residues" evidence="1">
    <location>
        <begin position="1168"/>
        <end position="1177"/>
    </location>
</feature>
<feature type="compositionally biased region" description="Polar residues" evidence="1">
    <location>
        <begin position="1220"/>
        <end position="1246"/>
    </location>
</feature>
<feature type="compositionally biased region" description="Low complexity" evidence="1">
    <location>
        <begin position="120"/>
        <end position="133"/>
    </location>
</feature>
<feature type="region of interest" description="Disordered" evidence="1">
    <location>
        <begin position="872"/>
        <end position="907"/>
    </location>
</feature>
<gene>
    <name evidence="3" type="ORF">PECUL_23A036461</name>
</gene>
<evidence type="ECO:0000256" key="1">
    <source>
        <dbReference type="SAM" id="MobiDB-lite"/>
    </source>
</evidence>
<dbReference type="Proteomes" id="UP001295444">
    <property type="component" value="Chromosome 06"/>
</dbReference>
<evidence type="ECO:0000313" key="4">
    <source>
        <dbReference type="Proteomes" id="UP001295444"/>
    </source>
</evidence>
<feature type="region of interest" description="Disordered" evidence="1">
    <location>
        <begin position="488"/>
        <end position="511"/>
    </location>
</feature>
<dbReference type="InterPro" id="IPR027838">
    <property type="entry name" value="DUF4585"/>
</dbReference>
<feature type="region of interest" description="Disordered" evidence="1">
    <location>
        <begin position="971"/>
        <end position="997"/>
    </location>
</feature>
<feature type="domain" description="DUF4585" evidence="2">
    <location>
        <begin position="1325"/>
        <end position="1389"/>
    </location>
</feature>
<accession>A0AAD1WE41</accession>
<keyword evidence="4" id="KW-1185">Reference proteome</keyword>
<dbReference type="InterPro" id="IPR052303">
    <property type="entry name" value="CEFIP"/>
</dbReference>
<name>A0AAD1WE41_PELCU</name>